<accession>A0A232M1D1</accession>
<dbReference type="Pfam" id="PF00704">
    <property type="entry name" value="Glyco_hydro_18"/>
    <property type="match status" value="1"/>
</dbReference>
<dbReference type="SUPFAM" id="SSF54556">
    <property type="entry name" value="Chitinase insertion domain"/>
    <property type="match status" value="1"/>
</dbReference>
<dbReference type="PROSITE" id="PS01095">
    <property type="entry name" value="GH18_1"/>
    <property type="match status" value="1"/>
</dbReference>
<dbReference type="InterPro" id="IPR011583">
    <property type="entry name" value="Chitinase_II/V-like_cat"/>
</dbReference>
<dbReference type="GO" id="GO:0008061">
    <property type="term" value="F:chitin binding"/>
    <property type="evidence" value="ECO:0007669"/>
    <property type="project" value="InterPro"/>
</dbReference>
<dbReference type="PANTHER" id="PTHR11177:SF228">
    <property type="entry name" value="CHITINASE"/>
    <property type="match status" value="1"/>
</dbReference>
<dbReference type="PROSITE" id="PS51910">
    <property type="entry name" value="GH18_2"/>
    <property type="match status" value="1"/>
</dbReference>
<name>A0A232M1D1_9EURO</name>
<keyword evidence="8" id="KW-0624">Polysaccharide degradation</keyword>
<dbReference type="SMART" id="SM00636">
    <property type="entry name" value="Glyco_18"/>
    <property type="match status" value="1"/>
</dbReference>
<comment type="caution">
    <text evidence="11">The sequence shown here is derived from an EMBL/GenBank/DDBJ whole genome shotgun (WGS) entry which is preliminary data.</text>
</comment>
<evidence type="ECO:0000259" key="10">
    <source>
        <dbReference type="PROSITE" id="PS51910"/>
    </source>
</evidence>
<evidence type="ECO:0000256" key="6">
    <source>
        <dbReference type="ARBA" id="ARBA00023277"/>
    </source>
</evidence>
<keyword evidence="12" id="KW-1185">Reference proteome</keyword>
<dbReference type="GO" id="GO:0005576">
    <property type="term" value="C:extracellular region"/>
    <property type="evidence" value="ECO:0007669"/>
    <property type="project" value="TreeGrafter"/>
</dbReference>
<dbReference type="PANTHER" id="PTHR11177">
    <property type="entry name" value="CHITINASE"/>
    <property type="match status" value="1"/>
</dbReference>
<dbReference type="InterPro" id="IPR017853">
    <property type="entry name" value="GH"/>
</dbReference>
<evidence type="ECO:0000256" key="3">
    <source>
        <dbReference type="ARBA" id="ARBA00012729"/>
    </source>
</evidence>
<dbReference type="InterPro" id="IPR001223">
    <property type="entry name" value="Glyco_hydro18_cat"/>
</dbReference>
<organism evidence="11 12">
    <name type="scientific">Elaphomyces granulatus</name>
    <dbReference type="NCBI Taxonomy" id="519963"/>
    <lineage>
        <taxon>Eukaryota</taxon>
        <taxon>Fungi</taxon>
        <taxon>Dikarya</taxon>
        <taxon>Ascomycota</taxon>
        <taxon>Pezizomycotina</taxon>
        <taxon>Eurotiomycetes</taxon>
        <taxon>Eurotiomycetidae</taxon>
        <taxon>Eurotiales</taxon>
        <taxon>Elaphomycetaceae</taxon>
        <taxon>Elaphomyces</taxon>
    </lineage>
</organism>
<keyword evidence="4 9" id="KW-0378">Hydrolase</keyword>
<keyword evidence="5" id="KW-0146">Chitin degradation</keyword>
<reference evidence="11 12" key="1">
    <citation type="journal article" date="2015" name="Environ. Microbiol.">
        <title>Metagenome sequence of Elaphomyces granulatus from sporocarp tissue reveals Ascomycota ectomycorrhizal fingerprints of genome expansion and a Proteobacteria-rich microbiome.</title>
        <authorList>
            <person name="Quandt C.A."/>
            <person name="Kohler A."/>
            <person name="Hesse C.N."/>
            <person name="Sharpton T.J."/>
            <person name="Martin F."/>
            <person name="Spatafora J.W."/>
        </authorList>
    </citation>
    <scope>NUCLEOTIDE SEQUENCE [LARGE SCALE GENOMIC DNA]</scope>
    <source>
        <strain evidence="11 12">OSC145934</strain>
    </source>
</reference>
<dbReference type="OrthoDB" id="76388at2759"/>
<dbReference type="Gene3D" id="3.10.50.10">
    <property type="match status" value="1"/>
</dbReference>
<evidence type="ECO:0000313" key="11">
    <source>
        <dbReference type="EMBL" id="OXV09907.1"/>
    </source>
</evidence>
<dbReference type="InterPro" id="IPR050314">
    <property type="entry name" value="Glycosyl_Hydrlase_18"/>
</dbReference>
<comment type="catalytic activity">
    <reaction evidence="1">
        <text>Random endo-hydrolysis of N-acetyl-beta-D-glucosaminide (1-&gt;4)-beta-linkages in chitin and chitodextrins.</text>
        <dbReference type="EC" id="3.2.1.14"/>
    </reaction>
</comment>
<sequence>MDLVNQFKLDGIDIDWEHPADMQQGQDYLYLLSKLREALPSPRYTLTTALPAGEWALKNINLSAAQVYLDLINVMAYDFSGPWVNLTGHQAQLYTPSSPHNEAARISCQSAAHYMLSQGVDPKKILLGIPAYGRSFLGCNDINQPCSGRGGEDGTFDYCDLPRPGAKEYHDDAIGAAYCCGGDGGFVTYDTPRTVQQKARFVTKMGLGGLFYWHITGDKRGSKSLVETGFKALHDM</sequence>
<dbReference type="GO" id="GO:0008843">
    <property type="term" value="F:endochitinase activity"/>
    <property type="evidence" value="ECO:0007669"/>
    <property type="project" value="UniProtKB-EC"/>
</dbReference>
<evidence type="ECO:0000256" key="4">
    <source>
        <dbReference type="ARBA" id="ARBA00022801"/>
    </source>
</evidence>
<feature type="domain" description="GH18" evidence="10">
    <location>
        <begin position="1"/>
        <end position="236"/>
    </location>
</feature>
<evidence type="ECO:0000256" key="8">
    <source>
        <dbReference type="ARBA" id="ARBA00023326"/>
    </source>
</evidence>
<dbReference type="GO" id="GO:0006032">
    <property type="term" value="P:chitin catabolic process"/>
    <property type="evidence" value="ECO:0007669"/>
    <property type="project" value="UniProtKB-KW"/>
</dbReference>
<gene>
    <name evidence="11" type="ORF">Egran_02330</name>
</gene>
<evidence type="ECO:0000256" key="2">
    <source>
        <dbReference type="ARBA" id="ARBA00008682"/>
    </source>
</evidence>
<keyword evidence="6" id="KW-0119">Carbohydrate metabolism</keyword>
<dbReference type="SUPFAM" id="SSF51445">
    <property type="entry name" value="(Trans)glycosidases"/>
    <property type="match status" value="1"/>
</dbReference>
<evidence type="ECO:0000313" key="12">
    <source>
        <dbReference type="Proteomes" id="UP000243515"/>
    </source>
</evidence>
<dbReference type="Proteomes" id="UP000243515">
    <property type="component" value="Unassembled WGS sequence"/>
</dbReference>
<protein>
    <recommendedName>
        <fullName evidence="3">chitinase</fullName>
        <ecNumber evidence="3">3.2.1.14</ecNumber>
    </recommendedName>
</protein>
<evidence type="ECO:0000256" key="7">
    <source>
        <dbReference type="ARBA" id="ARBA00023295"/>
    </source>
</evidence>
<dbReference type="EC" id="3.2.1.14" evidence="3"/>
<dbReference type="Gene3D" id="3.20.20.80">
    <property type="entry name" value="Glycosidases"/>
    <property type="match status" value="1"/>
</dbReference>
<dbReference type="EMBL" id="NPHW01003246">
    <property type="protein sequence ID" value="OXV09907.1"/>
    <property type="molecule type" value="Genomic_DNA"/>
</dbReference>
<dbReference type="InterPro" id="IPR001579">
    <property type="entry name" value="Glyco_hydro_18_chit_AS"/>
</dbReference>
<evidence type="ECO:0000256" key="9">
    <source>
        <dbReference type="RuleBase" id="RU000489"/>
    </source>
</evidence>
<evidence type="ECO:0000256" key="5">
    <source>
        <dbReference type="ARBA" id="ARBA00023024"/>
    </source>
</evidence>
<keyword evidence="7 9" id="KW-0326">Glycosidase</keyword>
<comment type="similarity">
    <text evidence="2">Belongs to the glycosyl hydrolase 18 family. Chitinase class V subfamily.</text>
</comment>
<proteinExistence type="inferred from homology"/>
<evidence type="ECO:0000256" key="1">
    <source>
        <dbReference type="ARBA" id="ARBA00000822"/>
    </source>
</evidence>
<dbReference type="GO" id="GO:0000272">
    <property type="term" value="P:polysaccharide catabolic process"/>
    <property type="evidence" value="ECO:0007669"/>
    <property type="project" value="UniProtKB-KW"/>
</dbReference>
<dbReference type="InterPro" id="IPR029070">
    <property type="entry name" value="Chitinase_insertion_sf"/>
</dbReference>
<dbReference type="AlphaFoldDB" id="A0A232M1D1"/>